<dbReference type="Pfam" id="PF00657">
    <property type="entry name" value="Lipase_GDSL"/>
    <property type="match status" value="1"/>
</dbReference>
<dbReference type="EMBL" id="PDEQ01000002">
    <property type="protein sequence ID" value="PEN14396.1"/>
    <property type="molecule type" value="Genomic_DNA"/>
</dbReference>
<dbReference type="GO" id="GO:0016788">
    <property type="term" value="F:hydrolase activity, acting on ester bonds"/>
    <property type="evidence" value="ECO:0007669"/>
    <property type="project" value="InterPro"/>
</dbReference>
<protein>
    <recommendedName>
        <fullName evidence="3">SGNH hydrolase-type esterase domain-containing protein</fullName>
    </recommendedName>
</protein>
<gene>
    <name evidence="1" type="ORF">CRI94_05025</name>
</gene>
<organism evidence="1 2">
    <name type="scientific">Longibacter salinarum</name>
    <dbReference type="NCBI Taxonomy" id="1850348"/>
    <lineage>
        <taxon>Bacteria</taxon>
        <taxon>Pseudomonadati</taxon>
        <taxon>Rhodothermota</taxon>
        <taxon>Rhodothermia</taxon>
        <taxon>Rhodothermales</taxon>
        <taxon>Salisaetaceae</taxon>
        <taxon>Longibacter</taxon>
    </lineage>
</organism>
<dbReference type="OrthoDB" id="9764164at2"/>
<reference evidence="1 2" key="1">
    <citation type="submission" date="2017-10" db="EMBL/GenBank/DDBJ databases">
        <title>Draft genome of Longibacter Salinarum.</title>
        <authorList>
            <person name="Goh K.M."/>
            <person name="Shamsir M.S."/>
            <person name="Lim S.W."/>
        </authorList>
    </citation>
    <scope>NUCLEOTIDE SEQUENCE [LARGE SCALE GENOMIC DNA]</scope>
    <source>
        <strain evidence="1 2">KCTC 52045</strain>
    </source>
</reference>
<evidence type="ECO:0000313" key="1">
    <source>
        <dbReference type="EMBL" id="PEN14396.1"/>
    </source>
</evidence>
<dbReference type="PROSITE" id="PS51257">
    <property type="entry name" value="PROKAR_LIPOPROTEIN"/>
    <property type="match status" value="1"/>
</dbReference>
<dbReference type="Gene3D" id="3.40.50.1110">
    <property type="entry name" value="SGNH hydrolase"/>
    <property type="match status" value="2"/>
</dbReference>
<proteinExistence type="predicted"/>
<evidence type="ECO:0008006" key="3">
    <source>
        <dbReference type="Google" id="ProtNLM"/>
    </source>
</evidence>
<dbReference type="AlphaFoldDB" id="A0A2A8D0E2"/>
<name>A0A2A8D0E2_9BACT</name>
<dbReference type="InterPro" id="IPR001087">
    <property type="entry name" value="GDSL"/>
</dbReference>
<keyword evidence="2" id="KW-1185">Reference proteome</keyword>
<sequence>MRTDMSFFNRSAAWGLLLIAFALPFVAGCDSDSLSDTDPRESSVNPIFDRYVSIGNSITAGFQSDGINSNTQNESYAVLLADQMGTPFDIPEVRTPGCPPPYTNILTGERVSGASRSDCAFRSTPAPLVLNNVAVPGALTIDVTTNDPSEGASPSPLTRLVLGNRTQTEAALDANPTFASVWIGNNDVLGAALAGNPDGMTPVADFESQYTAMLDELENGGVDRGVLVSVANVAFVPNLSPGPAYAAAEAQLNQFGSQQSPAWGSYTVDSSCAPGGSGDASRVPFSYGFGELFQQALQGQNVTLVCDPATAPEIILTGAEAQQIVARLTAFNNFIQSQADQRGWAYVDVNPSLQALYAAGSNTPMDPSDDLVPKFPNTSTPTFGQFFSEDGVHPSGDTHEVVTNLIIEAVNTEYDTSLETIDAPSVPSVTP</sequence>
<dbReference type="Proteomes" id="UP000220102">
    <property type="component" value="Unassembled WGS sequence"/>
</dbReference>
<accession>A0A2A8D0E2</accession>
<evidence type="ECO:0000313" key="2">
    <source>
        <dbReference type="Proteomes" id="UP000220102"/>
    </source>
</evidence>
<dbReference type="InterPro" id="IPR036514">
    <property type="entry name" value="SGNH_hydro_sf"/>
</dbReference>
<comment type="caution">
    <text evidence="1">The sequence shown here is derived from an EMBL/GenBank/DDBJ whole genome shotgun (WGS) entry which is preliminary data.</text>
</comment>
<dbReference type="SUPFAM" id="SSF52266">
    <property type="entry name" value="SGNH hydrolase"/>
    <property type="match status" value="1"/>
</dbReference>